<name>A0ABM8ILY4_9FIRM</name>
<evidence type="ECO:0000256" key="10">
    <source>
        <dbReference type="ARBA" id="ARBA00023004"/>
    </source>
</evidence>
<evidence type="ECO:0000256" key="14">
    <source>
        <dbReference type="ARBA" id="ARBA00023235"/>
    </source>
</evidence>
<evidence type="ECO:0000256" key="11">
    <source>
        <dbReference type="ARBA" id="ARBA00023014"/>
    </source>
</evidence>
<dbReference type="SMART" id="SM00491">
    <property type="entry name" value="HELICc2"/>
    <property type="match status" value="1"/>
</dbReference>
<evidence type="ECO:0000256" key="12">
    <source>
        <dbReference type="ARBA" id="ARBA00023125"/>
    </source>
</evidence>
<dbReference type="EMBL" id="AP028127">
    <property type="protein sequence ID" value="BEH90691.1"/>
    <property type="molecule type" value="Genomic_DNA"/>
</dbReference>
<keyword evidence="9" id="KW-0067">ATP-binding</keyword>
<evidence type="ECO:0000256" key="2">
    <source>
        <dbReference type="ARBA" id="ARBA00022722"/>
    </source>
</evidence>
<keyword evidence="6" id="KW-0378">Hydrolase</keyword>
<dbReference type="Gene3D" id="1.10.275.30">
    <property type="match status" value="1"/>
</dbReference>
<evidence type="ECO:0000256" key="9">
    <source>
        <dbReference type="ARBA" id="ARBA00022840"/>
    </source>
</evidence>
<dbReference type="InterPro" id="IPR006555">
    <property type="entry name" value="ATP-dep_Helicase_C"/>
</dbReference>
<keyword evidence="11" id="KW-0411">Iron-sulfur</keyword>
<keyword evidence="13" id="KW-0234">DNA repair</keyword>
<keyword evidence="12" id="KW-0238">DNA-binding</keyword>
<evidence type="ECO:0000256" key="4">
    <source>
        <dbReference type="ARBA" id="ARBA00022741"/>
    </source>
</evidence>
<dbReference type="InterPro" id="IPR014013">
    <property type="entry name" value="Helic_SF1/SF2_ATP-bd_DinG/Rad3"/>
</dbReference>
<evidence type="ECO:0000313" key="19">
    <source>
        <dbReference type="Proteomes" id="UP001432099"/>
    </source>
</evidence>
<dbReference type="InterPro" id="IPR038726">
    <property type="entry name" value="PDDEXK_AddAB-type"/>
</dbReference>
<dbReference type="Gene3D" id="3.90.320.10">
    <property type="match status" value="1"/>
</dbReference>
<protein>
    <submittedName>
        <fullName evidence="18">ATP-dependent helicase</fullName>
    </submittedName>
</protein>
<evidence type="ECO:0000256" key="1">
    <source>
        <dbReference type="ARBA" id="ARBA00022485"/>
    </source>
</evidence>
<sequence length="763" mass="89227">MIIKKGIKDIVSYVYQQGDLNLEYFSANRAQYGTKAHQAIQERYLEEECEVYVEGRYAIGEHEFHLNGRVDLLLEREGQWIVGEIKSTTRPLDAIIPGDRPTHLAQAKVYAYLLLCEHPEWEQVLVRLIYCDLEGVQTRQIDEMYTKEELEPFMEQTLQIYLKWYLILVRSMTLKLKSAKSFTFPFGDFRSYQRELSASVYHCIKERKQLLLRAPTGIGKTMGTIFPSIKALSDQEQKIFYLTAKTIGRQVAEKAFDVCLATGWVAKVTTITAKEKICLMEEVKCDPTYCPYAKGYFDRINEAVKDLFETEQLFNRDRLVAYAKKHQVCPFEYSLAMASISDAIIGDYNYMFDPRAYLRRFFDEPSPHIALIDEAHNLYDRACEMYSASLTKGKVQELKRLFKGKSKSLNKALNALNLKLLEYRQELEEVKKQEIFKEEVESSFLTKVMALLEGVEKYLYAHPTTEYKPQLMDLYFECHQFLRISDFYNECFRVRYERMGIDLKISLICLNPSLYLYDRMQHVRSAILFSATLHPLSYYQTVLLHDEACEHIFLPSPFERENLDLYVHYGISTKYKQREASLSKLVFTIFQVTRQRKGNYFIFFPSYQYLEQVFEGYKSLVGEEQVVIAQEREMDEHDREVFLAQFEAQSEKTLVAFAVLGGIFSEGIDLIGDRLIGSVIVGVGLPQLNPLTEQRRLYFEETFQKGYLYAYLYPGFNKVMQAVGRVIRSDTDRGIVVLIDERYVEPTYLSLFPYEWQHAKFLK</sequence>
<organism evidence="18 19">
    <name type="scientific">Turicibacter faecis</name>
    <dbReference type="NCBI Taxonomy" id="2963365"/>
    <lineage>
        <taxon>Bacteria</taxon>
        <taxon>Bacillati</taxon>
        <taxon>Bacillota</taxon>
        <taxon>Erysipelotrichia</taxon>
        <taxon>Erysipelotrichales</taxon>
        <taxon>Turicibacteraceae</taxon>
        <taxon>Turicibacter</taxon>
    </lineage>
</organism>
<accession>A0ABM8ILY4</accession>
<dbReference type="InterPro" id="IPR045028">
    <property type="entry name" value="DinG/Rad3-like"/>
</dbReference>
<evidence type="ECO:0000256" key="8">
    <source>
        <dbReference type="ARBA" id="ARBA00022839"/>
    </source>
</evidence>
<dbReference type="SUPFAM" id="SSF52540">
    <property type="entry name" value="P-loop containing nucleoside triphosphate hydrolases"/>
    <property type="match status" value="2"/>
</dbReference>
<evidence type="ECO:0000313" key="18">
    <source>
        <dbReference type="EMBL" id="BEH90691.1"/>
    </source>
</evidence>
<dbReference type="PANTHER" id="PTHR11472:SF34">
    <property type="entry name" value="REGULATOR OF TELOMERE ELONGATION HELICASE 1"/>
    <property type="match status" value="1"/>
</dbReference>
<keyword evidence="2" id="KW-0540">Nuclease</keyword>
<dbReference type="PANTHER" id="PTHR11472">
    <property type="entry name" value="DNA REPAIR DEAD HELICASE RAD3/XP-D SUBFAMILY MEMBER"/>
    <property type="match status" value="1"/>
</dbReference>
<keyword evidence="14" id="KW-0413">Isomerase</keyword>
<keyword evidence="3" id="KW-0479">Metal-binding</keyword>
<keyword evidence="10" id="KW-0408">Iron</keyword>
<evidence type="ECO:0000256" key="6">
    <source>
        <dbReference type="ARBA" id="ARBA00022801"/>
    </source>
</evidence>
<dbReference type="InterPro" id="IPR027417">
    <property type="entry name" value="P-loop_NTPase"/>
</dbReference>
<evidence type="ECO:0000256" key="15">
    <source>
        <dbReference type="ARBA" id="ARBA00038058"/>
    </source>
</evidence>
<feature type="domain" description="Helicase ATP-binding" evidence="17">
    <location>
        <begin position="179"/>
        <end position="434"/>
    </location>
</feature>
<keyword evidence="16" id="KW-0175">Coiled coil</keyword>
<keyword evidence="4" id="KW-0547">Nucleotide-binding</keyword>
<dbReference type="Gene3D" id="3.40.50.300">
    <property type="entry name" value="P-loop containing nucleotide triphosphate hydrolases"/>
    <property type="match status" value="2"/>
</dbReference>
<dbReference type="GO" id="GO:0004386">
    <property type="term" value="F:helicase activity"/>
    <property type="evidence" value="ECO:0007669"/>
    <property type="project" value="UniProtKB-KW"/>
</dbReference>
<keyword evidence="7 18" id="KW-0347">Helicase</keyword>
<keyword evidence="5" id="KW-0227">DNA damage</keyword>
<evidence type="ECO:0000256" key="5">
    <source>
        <dbReference type="ARBA" id="ARBA00022763"/>
    </source>
</evidence>
<dbReference type="InterPro" id="IPR006554">
    <property type="entry name" value="Helicase-like_DEXD_c2"/>
</dbReference>
<gene>
    <name evidence="18" type="ORF">T23_07930</name>
</gene>
<keyword evidence="1" id="KW-0004">4Fe-4S</keyword>
<evidence type="ECO:0000259" key="17">
    <source>
        <dbReference type="PROSITE" id="PS51193"/>
    </source>
</evidence>
<dbReference type="Proteomes" id="UP001432099">
    <property type="component" value="Chromosome"/>
</dbReference>
<dbReference type="Pfam" id="PF12705">
    <property type="entry name" value="PDDEXK_1"/>
    <property type="match status" value="1"/>
</dbReference>
<dbReference type="InterPro" id="IPR010614">
    <property type="entry name" value="RAD3-like_helicase_DEAD"/>
</dbReference>
<evidence type="ECO:0000256" key="16">
    <source>
        <dbReference type="SAM" id="Coils"/>
    </source>
</evidence>
<dbReference type="Pfam" id="PF06733">
    <property type="entry name" value="DEAD_2"/>
    <property type="match status" value="1"/>
</dbReference>
<keyword evidence="8" id="KW-0269">Exonuclease</keyword>
<feature type="coiled-coil region" evidence="16">
    <location>
        <begin position="406"/>
        <end position="433"/>
    </location>
</feature>
<reference evidence="18" key="1">
    <citation type="journal article" date="2024" name="Int. J. Syst. Evol. Microbiol.">
        <title>Turicibacter faecis sp. nov., isolated from faeces of heart failure mouse model.</title>
        <authorList>
            <person name="Imamura Y."/>
            <person name="Motooka D."/>
            <person name="Nakajima Y."/>
            <person name="Ito S."/>
            <person name="Kitakaze M."/>
            <person name="Iida T."/>
            <person name="Nakamura S."/>
        </authorList>
    </citation>
    <scope>NUCLEOTIDE SEQUENCE</scope>
    <source>
        <strain evidence="18">TC023</strain>
    </source>
</reference>
<dbReference type="SMART" id="SM00488">
    <property type="entry name" value="DEXDc2"/>
    <property type="match status" value="1"/>
</dbReference>
<evidence type="ECO:0000256" key="13">
    <source>
        <dbReference type="ARBA" id="ARBA00023204"/>
    </source>
</evidence>
<comment type="similarity">
    <text evidence="15">Belongs to the helicase family. DinG subfamily.</text>
</comment>
<dbReference type="InterPro" id="IPR011604">
    <property type="entry name" value="PDDEXK-like_dom_sf"/>
</dbReference>
<proteinExistence type="inferred from homology"/>
<keyword evidence="19" id="KW-1185">Reference proteome</keyword>
<evidence type="ECO:0000256" key="3">
    <source>
        <dbReference type="ARBA" id="ARBA00022723"/>
    </source>
</evidence>
<evidence type="ECO:0000256" key="7">
    <source>
        <dbReference type="ARBA" id="ARBA00022806"/>
    </source>
</evidence>
<dbReference type="Pfam" id="PF13307">
    <property type="entry name" value="Helicase_C_2"/>
    <property type="match status" value="1"/>
</dbReference>
<dbReference type="RefSeq" id="WP_338617949.1">
    <property type="nucleotide sequence ID" value="NZ_AP028127.1"/>
</dbReference>
<dbReference type="PROSITE" id="PS51193">
    <property type="entry name" value="HELICASE_ATP_BIND_2"/>
    <property type="match status" value="1"/>
</dbReference>